<dbReference type="EMBL" id="LAZR01002837">
    <property type="protein sequence ID" value="KKN25001.1"/>
    <property type="molecule type" value="Genomic_DNA"/>
</dbReference>
<dbReference type="Gene3D" id="3.40.50.300">
    <property type="entry name" value="P-loop containing nucleotide triphosphate hydrolases"/>
    <property type="match status" value="1"/>
</dbReference>
<dbReference type="AlphaFoldDB" id="A0A0F9RJ10"/>
<evidence type="ECO:0000313" key="1">
    <source>
        <dbReference type="EMBL" id="KKN25001.1"/>
    </source>
</evidence>
<sequence>MRKFEELLILINTSHLEWGKLSLRKLAAISGYSNYASRLALNEFKLQPTITIQPPRSPSTPVVKTTSKKGRGVAAGTLSKLDLATMSIKAKLKMVGENALDEYLQFGTEVRILGKAIDLLSKEDFIDQGVIKHGVYWTSDTPPYERPEYLYPHQEVAMRVMDLAHMLWQASRQLGGKSTATLLKDFEDMLYTPDYTVALVAPSVPLATELLTKFLHQPIKWKGKKYKFYDLLFPYFLGKPNQLGFKLKNGSRLIIVSLNQSSSQGRTIDVIHIEELDKLGTEQSKRIALAGVINSLRANPEAKVRICCNMPTGIFRLLKAELFKFGPYFNIYVEDPFLPSDDYTGAHTFINEDVIVKKPPKLDDILRIFSEVLVGFAWAKGQFFNVDDVTGETFNPDKVEVAFNTPHDSKDYFIETAMGIDPGGKVDAFGVTVWGLTKNGNIEKRWAKRFYNAKHTAKEQAKEIAHKFIALNVKICQAESSAGSPWSLNLIEHYVNKFSAGKITFRYKYVNFEGEKKAYDKNNFVYLFKILLDYERIIMSEITDEDRALHHQITNYIVNKSESANNPDDLMESSFHGIWMLLGGLDYLDKITEKIEKPVVEVM</sequence>
<reference evidence="1" key="1">
    <citation type="journal article" date="2015" name="Nature">
        <title>Complex archaea that bridge the gap between prokaryotes and eukaryotes.</title>
        <authorList>
            <person name="Spang A."/>
            <person name="Saw J.H."/>
            <person name="Jorgensen S.L."/>
            <person name="Zaremba-Niedzwiedzka K."/>
            <person name="Martijn J."/>
            <person name="Lind A.E."/>
            <person name="van Eijk R."/>
            <person name="Schleper C."/>
            <person name="Guy L."/>
            <person name="Ettema T.J."/>
        </authorList>
    </citation>
    <scope>NUCLEOTIDE SEQUENCE</scope>
</reference>
<protein>
    <submittedName>
        <fullName evidence="1">Uncharacterized protein</fullName>
    </submittedName>
</protein>
<dbReference type="InterPro" id="IPR027417">
    <property type="entry name" value="P-loop_NTPase"/>
</dbReference>
<gene>
    <name evidence="1" type="ORF">LCGC14_0889120</name>
</gene>
<accession>A0A0F9RJ10</accession>
<organism evidence="1">
    <name type="scientific">marine sediment metagenome</name>
    <dbReference type="NCBI Taxonomy" id="412755"/>
    <lineage>
        <taxon>unclassified sequences</taxon>
        <taxon>metagenomes</taxon>
        <taxon>ecological metagenomes</taxon>
    </lineage>
</organism>
<name>A0A0F9RJ10_9ZZZZ</name>
<comment type="caution">
    <text evidence="1">The sequence shown here is derived from an EMBL/GenBank/DDBJ whole genome shotgun (WGS) entry which is preliminary data.</text>
</comment>
<proteinExistence type="predicted"/>